<dbReference type="PROSITE" id="PS51257">
    <property type="entry name" value="PROKAR_LIPOPROTEIN"/>
    <property type="match status" value="1"/>
</dbReference>
<evidence type="ECO:0000313" key="1">
    <source>
        <dbReference type="EMBL" id="KKB55705.1"/>
    </source>
</evidence>
<keyword evidence="2" id="KW-1185">Reference proteome</keyword>
<dbReference type="STRING" id="1203610.HMPREF1536_03179"/>
<proteinExistence type="predicted"/>
<dbReference type="HOGENOM" id="CLU_1114110_0_0_10"/>
<reference evidence="1 2" key="1">
    <citation type="submission" date="2013-04" db="EMBL/GenBank/DDBJ databases">
        <title>The Genome Sequence of Parabacteroides gordonii DSM 23371.</title>
        <authorList>
            <consortium name="The Broad Institute Genomics Platform"/>
            <person name="Earl A."/>
            <person name="Ward D."/>
            <person name="Feldgarden M."/>
            <person name="Gevers D."/>
            <person name="Martens E."/>
            <person name="Sakamoto M."/>
            <person name="Benno Y."/>
            <person name="Suzuki N."/>
            <person name="Matsunaga N."/>
            <person name="Koshihara K."/>
            <person name="Seki M."/>
            <person name="Komiya H."/>
            <person name="Walker B."/>
            <person name="Young S."/>
            <person name="Zeng Q."/>
            <person name="Gargeya S."/>
            <person name="Fitzgerald M."/>
            <person name="Haas B."/>
            <person name="Abouelleil A."/>
            <person name="Allen A.W."/>
            <person name="Alvarado L."/>
            <person name="Arachchi H.M."/>
            <person name="Berlin A.M."/>
            <person name="Chapman S.B."/>
            <person name="Gainer-Dewar J."/>
            <person name="Goldberg J."/>
            <person name="Griggs A."/>
            <person name="Gujja S."/>
            <person name="Hansen M."/>
            <person name="Howarth C."/>
            <person name="Imamovic A."/>
            <person name="Ireland A."/>
            <person name="Larimer J."/>
            <person name="McCowan C."/>
            <person name="Murphy C."/>
            <person name="Pearson M."/>
            <person name="Poon T.W."/>
            <person name="Priest M."/>
            <person name="Roberts A."/>
            <person name="Saif S."/>
            <person name="Shea T."/>
            <person name="Sisk P."/>
            <person name="Sykes S."/>
            <person name="Wortman J."/>
            <person name="Nusbaum C."/>
            <person name="Birren B."/>
        </authorList>
    </citation>
    <scope>NUCLEOTIDE SEQUENCE [LARGE SCALE GENOMIC DNA]</scope>
    <source>
        <strain evidence="1 2">MS-1</strain>
    </source>
</reference>
<gene>
    <name evidence="1" type="ORF">HMPREF1536_03179</name>
</gene>
<dbReference type="AlphaFoldDB" id="A0A0F5JDX2"/>
<evidence type="ECO:0008006" key="3">
    <source>
        <dbReference type="Google" id="ProtNLM"/>
    </source>
</evidence>
<dbReference type="Proteomes" id="UP000033035">
    <property type="component" value="Unassembled WGS sequence"/>
</dbReference>
<accession>A0A0F5JDX2</accession>
<evidence type="ECO:0000313" key="2">
    <source>
        <dbReference type="Proteomes" id="UP000033035"/>
    </source>
</evidence>
<protein>
    <recommendedName>
        <fullName evidence="3">NigD-like C-terminal beta sandwich domain-containing protein</fullName>
    </recommendedName>
</protein>
<organism evidence="1 2">
    <name type="scientific">Parabacteroides gordonii MS-1 = DSM 23371</name>
    <dbReference type="NCBI Taxonomy" id="1203610"/>
    <lineage>
        <taxon>Bacteria</taxon>
        <taxon>Pseudomonadati</taxon>
        <taxon>Bacteroidota</taxon>
        <taxon>Bacteroidia</taxon>
        <taxon>Bacteroidales</taxon>
        <taxon>Tannerellaceae</taxon>
        <taxon>Parabacteroides</taxon>
    </lineage>
</organism>
<dbReference type="EMBL" id="AQHW01000015">
    <property type="protein sequence ID" value="KKB55705.1"/>
    <property type="molecule type" value="Genomic_DNA"/>
</dbReference>
<sequence>MKCEMRKKDLYWVFAVCFIMLSSCLGDSNTRITVGEQEAVYQVRPSRGLVLSGGRLIYSSSINSLRADAGDCFMVQYSFDTSNPELQKTDSLSVELLGEPTEVPLWTVEGTVPSDTLLTDEQYIAKIGTRTPYIKGRLFLWPQLNEPESQRDSFVMHYDSVNLYKTTDGFRTYNLYLRAIRKSEIPADADSALVPHTEAFDIESFFNKALEMETANQSKTLTIAVNYVAKPNKDTTAVEWSVLELNYDLENGTEE</sequence>
<dbReference type="PATRIC" id="fig|1203610.3.peg.3244"/>
<name>A0A0F5JDX2_9BACT</name>
<comment type="caution">
    <text evidence="1">The sequence shown here is derived from an EMBL/GenBank/DDBJ whole genome shotgun (WGS) entry which is preliminary data.</text>
</comment>